<dbReference type="GO" id="GO:0003887">
    <property type="term" value="F:DNA-directed DNA polymerase activity"/>
    <property type="evidence" value="ECO:0007669"/>
    <property type="project" value="InterPro"/>
</dbReference>
<dbReference type="InterPro" id="IPR036768">
    <property type="entry name" value="PolIII_chi_sf"/>
</dbReference>
<comment type="caution">
    <text evidence="1">The sequence shown here is derived from an EMBL/GenBank/DDBJ whole genome shotgun (WGS) entry which is preliminary data.</text>
</comment>
<dbReference type="NCBIfam" id="NF004347">
    <property type="entry name" value="PRK05728.1-4"/>
    <property type="match status" value="1"/>
</dbReference>
<name>A0A4R2PRR2_RHOSA</name>
<dbReference type="SUPFAM" id="SSF102400">
    <property type="entry name" value="DNA polymerase III chi subunit"/>
    <property type="match status" value="1"/>
</dbReference>
<dbReference type="Proteomes" id="UP000295399">
    <property type="component" value="Unassembled WGS sequence"/>
</dbReference>
<dbReference type="GO" id="GO:0032298">
    <property type="term" value="P:positive regulation of DNA-templated DNA replication initiation"/>
    <property type="evidence" value="ECO:0007669"/>
    <property type="project" value="TreeGrafter"/>
</dbReference>
<evidence type="ECO:0000313" key="1">
    <source>
        <dbReference type="EMBL" id="TCP38427.1"/>
    </source>
</evidence>
<dbReference type="InterPro" id="IPR007459">
    <property type="entry name" value="DNA_pol3_chi"/>
</dbReference>
<dbReference type="OrthoDB" id="9795973at2"/>
<evidence type="ECO:0000313" key="2">
    <source>
        <dbReference type="Proteomes" id="UP000295399"/>
    </source>
</evidence>
<keyword evidence="2" id="KW-1185">Reference proteome</keyword>
<reference evidence="1 2" key="1">
    <citation type="submission" date="2019-03" db="EMBL/GenBank/DDBJ databases">
        <title>Genomic Encyclopedia of Type Strains, Phase IV (KMG-IV): sequencing the most valuable type-strain genomes for metagenomic binning, comparative biology and taxonomic classification.</title>
        <authorList>
            <person name="Goeker M."/>
        </authorList>
    </citation>
    <scope>NUCLEOTIDE SEQUENCE [LARGE SCALE GENOMIC DNA]</scope>
    <source>
        <strain evidence="1 2">DSM 2132</strain>
    </source>
</reference>
<dbReference type="AlphaFoldDB" id="A0A4R2PRR2"/>
<dbReference type="GO" id="GO:0006260">
    <property type="term" value="P:DNA replication"/>
    <property type="evidence" value="ECO:0007669"/>
    <property type="project" value="InterPro"/>
</dbReference>
<sequence length="150" mass="16676">MTEVRFYHLQRTDLTGALPKLLEKVLQAGQRALVRTVSDARVADLDRLLWTYDPASFLPHGTPETGFAERQPVYVTAGREVPNGAGVLILVDGVAPDQDVGQFARCCLMFDGRDEAAVADARGHWKRLKEAGHTLSYWQQGDQGGWRQRA</sequence>
<dbReference type="RefSeq" id="WP_132706850.1">
    <property type="nucleotide sequence ID" value="NZ_JACIGF010000001.1"/>
</dbReference>
<gene>
    <name evidence="1" type="ORF">EV659_101331</name>
</gene>
<dbReference type="Gene3D" id="3.40.50.10110">
    <property type="entry name" value="DNA polymerase III subunit chi"/>
    <property type="match status" value="1"/>
</dbReference>
<dbReference type="InParanoid" id="A0A4R2PRR2"/>
<accession>A0A4R2PRR2</accession>
<dbReference type="EMBL" id="SLXO01000001">
    <property type="protein sequence ID" value="TCP38427.1"/>
    <property type="molecule type" value="Genomic_DNA"/>
</dbReference>
<dbReference type="PANTHER" id="PTHR38767:SF1">
    <property type="entry name" value="DNA POLYMERASE III SUBUNIT CHI"/>
    <property type="match status" value="1"/>
</dbReference>
<dbReference type="PANTHER" id="PTHR38767">
    <property type="entry name" value="DNA POLYMERASE III SUBUNIT CHI"/>
    <property type="match status" value="1"/>
</dbReference>
<organism evidence="1 2">
    <name type="scientific">Rhodothalassium salexigens DSM 2132</name>
    <dbReference type="NCBI Taxonomy" id="1188247"/>
    <lineage>
        <taxon>Bacteria</taxon>
        <taxon>Pseudomonadati</taxon>
        <taxon>Pseudomonadota</taxon>
        <taxon>Alphaproteobacteria</taxon>
        <taxon>Rhodothalassiales</taxon>
        <taxon>Rhodothalassiaceae</taxon>
        <taxon>Rhodothalassium</taxon>
    </lineage>
</organism>
<dbReference type="GO" id="GO:0003677">
    <property type="term" value="F:DNA binding"/>
    <property type="evidence" value="ECO:0007669"/>
    <property type="project" value="InterPro"/>
</dbReference>
<protein>
    <submittedName>
        <fullName evidence="1">DNA polymerase III chi subunit</fullName>
    </submittedName>
</protein>
<dbReference type="Pfam" id="PF04364">
    <property type="entry name" value="DNA_pol3_chi"/>
    <property type="match status" value="1"/>
</dbReference>
<proteinExistence type="predicted"/>